<dbReference type="SUPFAM" id="SSF55048">
    <property type="entry name" value="Probable ACP-binding domain of malonyl-CoA ACP transacylase"/>
    <property type="match status" value="1"/>
</dbReference>
<dbReference type="InterPro" id="IPR049900">
    <property type="entry name" value="PKS_mFAS_DH"/>
</dbReference>
<dbReference type="OrthoDB" id="329835at2759"/>
<dbReference type="Proteomes" id="UP000184383">
    <property type="component" value="Unassembled WGS sequence"/>
</dbReference>
<feature type="domain" description="Ketosynthase family 3 (KS3)" evidence="12">
    <location>
        <begin position="48"/>
        <end position="465"/>
    </location>
</feature>
<evidence type="ECO:0000259" key="12">
    <source>
        <dbReference type="PROSITE" id="PS52004"/>
    </source>
</evidence>
<dbReference type="InterPro" id="IPR013968">
    <property type="entry name" value="PKS_KR"/>
</dbReference>
<keyword evidence="3" id="KW-0489">Methyltransferase</keyword>
<dbReference type="InterPro" id="IPR014030">
    <property type="entry name" value="Ketoacyl_synth_N"/>
</dbReference>
<dbReference type="Gene3D" id="3.10.129.110">
    <property type="entry name" value="Polyketide synthase dehydratase"/>
    <property type="match status" value="1"/>
</dbReference>
<dbReference type="SUPFAM" id="SSF53901">
    <property type="entry name" value="Thiolase-like"/>
    <property type="match status" value="1"/>
</dbReference>
<dbReference type="SMART" id="SM00822">
    <property type="entry name" value="PKS_KR"/>
    <property type="match status" value="1"/>
</dbReference>
<dbReference type="PROSITE" id="PS52004">
    <property type="entry name" value="KS3_2"/>
    <property type="match status" value="1"/>
</dbReference>
<dbReference type="GO" id="GO:0006633">
    <property type="term" value="P:fatty acid biosynthetic process"/>
    <property type="evidence" value="ECO:0007669"/>
    <property type="project" value="TreeGrafter"/>
</dbReference>
<dbReference type="InterPro" id="IPR014043">
    <property type="entry name" value="Acyl_transferase_dom"/>
</dbReference>
<dbReference type="InterPro" id="IPR050091">
    <property type="entry name" value="PKS_NRPS_Biosynth_Enz"/>
</dbReference>
<keyword evidence="7" id="KW-0012">Acyltransferase</keyword>
<dbReference type="Pfam" id="PF08659">
    <property type="entry name" value="KR"/>
    <property type="match status" value="1"/>
</dbReference>
<keyword evidence="15" id="KW-1185">Reference proteome</keyword>
<dbReference type="GO" id="GO:0032259">
    <property type="term" value="P:methylation"/>
    <property type="evidence" value="ECO:0007669"/>
    <property type="project" value="UniProtKB-KW"/>
</dbReference>
<keyword evidence="2" id="KW-0597">Phosphoprotein</keyword>
<dbReference type="InterPro" id="IPR016039">
    <property type="entry name" value="Thiolase-like"/>
</dbReference>
<evidence type="ECO:0000256" key="1">
    <source>
        <dbReference type="ARBA" id="ARBA00022450"/>
    </source>
</evidence>
<evidence type="ECO:0000256" key="4">
    <source>
        <dbReference type="ARBA" id="ARBA00022679"/>
    </source>
</evidence>
<dbReference type="STRING" id="1073089.A0A1L9S2V7"/>
<dbReference type="SMART" id="SM00826">
    <property type="entry name" value="PKS_DH"/>
    <property type="match status" value="1"/>
</dbReference>
<evidence type="ECO:0000313" key="15">
    <source>
        <dbReference type="Proteomes" id="UP000184383"/>
    </source>
</evidence>
<dbReference type="Pfam" id="PF16197">
    <property type="entry name" value="KAsynt_C_assoc"/>
    <property type="match status" value="1"/>
</dbReference>
<feature type="region of interest" description="C-terminal hotdog fold" evidence="9">
    <location>
        <begin position="1069"/>
        <end position="1213"/>
    </location>
</feature>
<feature type="active site" description="Proton acceptor; for dehydratase activity" evidence="9">
    <location>
        <position position="963"/>
    </location>
</feature>
<proteinExistence type="inferred from homology"/>
<dbReference type="Pfam" id="PF14765">
    <property type="entry name" value="PS-DH"/>
    <property type="match status" value="1"/>
</dbReference>
<evidence type="ECO:0000256" key="3">
    <source>
        <dbReference type="ARBA" id="ARBA00022603"/>
    </source>
</evidence>
<dbReference type="InterPro" id="IPR036291">
    <property type="entry name" value="NAD(P)-bd_dom_sf"/>
</dbReference>
<dbReference type="InterPro" id="IPR011032">
    <property type="entry name" value="GroES-like_sf"/>
</dbReference>
<dbReference type="EMBL" id="KV878209">
    <property type="protein sequence ID" value="OJJ41501.1"/>
    <property type="molecule type" value="Genomic_DNA"/>
</dbReference>
<gene>
    <name evidence="14" type="ORF">ASPWEDRAFT_100309</name>
</gene>
<dbReference type="GO" id="GO:0008168">
    <property type="term" value="F:methyltransferase activity"/>
    <property type="evidence" value="ECO:0007669"/>
    <property type="project" value="UniProtKB-KW"/>
</dbReference>
<dbReference type="SUPFAM" id="SSF53335">
    <property type="entry name" value="S-adenosyl-L-methionine-dependent methyltransferases"/>
    <property type="match status" value="1"/>
</dbReference>
<dbReference type="InterPro" id="IPR016035">
    <property type="entry name" value="Acyl_Trfase/lysoPLipase"/>
</dbReference>
<feature type="domain" description="Carrier" evidence="11">
    <location>
        <begin position="2393"/>
        <end position="2468"/>
    </location>
</feature>
<dbReference type="Pfam" id="PF08240">
    <property type="entry name" value="ADH_N"/>
    <property type="match status" value="1"/>
</dbReference>
<evidence type="ECO:0000256" key="6">
    <source>
        <dbReference type="ARBA" id="ARBA00023268"/>
    </source>
</evidence>
<dbReference type="Pfam" id="PF00698">
    <property type="entry name" value="Acyl_transf_1"/>
    <property type="match status" value="1"/>
</dbReference>
<dbReference type="SUPFAM" id="SSF47336">
    <property type="entry name" value="ACP-like"/>
    <property type="match status" value="1"/>
</dbReference>
<dbReference type="CDD" id="cd00833">
    <property type="entry name" value="PKS"/>
    <property type="match status" value="1"/>
</dbReference>
<keyword evidence="1" id="KW-0596">Phosphopantetheine</keyword>
<dbReference type="GeneID" id="63743143"/>
<dbReference type="InterPro" id="IPR016036">
    <property type="entry name" value="Malonyl_transacylase_ACP-bd"/>
</dbReference>
<dbReference type="InterPro" id="IPR013120">
    <property type="entry name" value="FAR_NAD-bd"/>
</dbReference>
<evidence type="ECO:0000256" key="5">
    <source>
        <dbReference type="ARBA" id="ARBA00022857"/>
    </source>
</evidence>
<keyword evidence="4" id="KW-0808">Transferase</keyword>
<protein>
    <submittedName>
        <fullName evidence="14">Uncharacterized protein</fullName>
    </submittedName>
</protein>
<dbReference type="Pfam" id="PF21089">
    <property type="entry name" value="PKS_DH_N"/>
    <property type="match status" value="1"/>
</dbReference>
<dbReference type="Gene3D" id="3.40.366.10">
    <property type="entry name" value="Malonyl-Coenzyme A Acyl Carrier Protein, domain 2"/>
    <property type="match status" value="1"/>
</dbReference>
<feature type="region of interest" description="N-terminal hotdog fold" evidence="9">
    <location>
        <begin position="931"/>
        <end position="1059"/>
    </location>
</feature>
<dbReference type="InterPro" id="IPR013217">
    <property type="entry name" value="Methyltransf_12"/>
</dbReference>
<dbReference type="Pfam" id="PF07993">
    <property type="entry name" value="NAD_binding_4"/>
    <property type="match status" value="1"/>
</dbReference>
<feature type="region of interest" description="Disordered" evidence="10">
    <location>
        <begin position="20"/>
        <end position="44"/>
    </location>
</feature>
<dbReference type="SMART" id="SM00825">
    <property type="entry name" value="PKS_KS"/>
    <property type="match status" value="1"/>
</dbReference>
<dbReference type="CDD" id="cd02440">
    <property type="entry name" value="AdoMet_MTases"/>
    <property type="match status" value="1"/>
</dbReference>
<reference evidence="15" key="1">
    <citation type="journal article" date="2017" name="Genome Biol.">
        <title>Comparative genomics reveals high biological diversity and specific adaptations in the industrially and medically important fungal genus Aspergillus.</title>
        <authorList>
            <person name="de Vries R.P."/>
            <person name="Riley R."/>
            <person name="Wiebenga A."/>
            <person name="Aguilar-Osorio G."/>
            <person name="Amillis S."/>
            <person name="Uchima C.A."/>
            <person name="Anderluh G."/>
            <person name="Asadollahi M."/>
            <person name="Askin M."/>
            <person name="Barry K."/>
            <person name="Battaglia E."/>
            <person name="Bayram O."/>
            <person name="Benocci T."/>
            <person name="Braus-Stromeyer S.A."/>
            <person name="Caldana C."/>
            <person name="Canovas D."/>
            <person name="Cerqueira G.C."/>
            <person name="Chen F."/>
            <person name="Chen W."/>
            <person name="Choi C."/>
            <person name="Clum A."/>
            <person name="Dos Santos R.A."/>
            <person name="Damasio A.R."/>
            <person name="Diallinas G."/>
            <person name="Emri T."/>
            <person name="Fekete E."/>
            <person name="Flipphi M."/>
            <person name="Freyberg S."/>
            <person name="Gallo A."/>
            <person name="Gournas C."/>
            <person name="Habgood R."/>
            <person name="Hainaut M."/>
            <person name="Harispe M.L."/>
            <person name="Henrissat B."/>
            <person name="Hilden K.S."/>
            <person name="Hope R."/>
            <person name="Hossain A."/>
            <person name="Karabika E."/>
            <person name="Karaffa L."/>
            <person name="Karanyi Z."/>
            <person name="Krasevec N."/>
            <person name="Kuo A."/>
            <person name="Kusch H."/>
            <person name="LaButti K."/>
            <person name="Lagendijk E.L."/>
            <person name="Lapidus A."/>
            <person name="Levasseur A."/>
            <person name="Lindquist E."/>
            <person name="Lipzen A."/>
            <person name="Logrieco A.F."/>
            <person name="MacCabe A."/>
            <person name="Maekelae M.R."/>
            <person name="Malavazi I."/>
            <person name="Melin P."/>
            <person name="Meyer V."/>
            <person name="Mielnichuk N."/>
            <person name="Miskei M."/>
            <person name="Molnar A.P."/>
            <person name="Mule G."/>
            <person name="Ngan C.Y."/>
            <person name="Orejas M."/>
            <person name="Orosz E."/>
            <person name="Ouedraogo J.P."/>
            <person name="Overkamp K.M."/>
            <person name="Park H.-S."/>
            <person name="Perrone G."/>
            <person name="Piumi F."/>
            <person name="Punt P.J."/>
            <person name="Ram A.F."/>
            <person name="Ramon A."/>
            <person name="Rauscher S."/>
            <person name="Record E."/>
            <person name="Riano-Pachon D.M."/>
            <person name="Robert V."/>
            <person name="Roehrig J."/>
            <person name="Ruller R."/>
            <person name="Salamov A."/>
            <person name="Salih N.S."/>
            <person name="Samson R.A."/>
            <person name="Sandor E."/>
            <person name="Sanguinetti M."/>
            <person name="Schuetze T."/>
            <person name="Sepcic K."/>
            <person name="Shelest E."/>
            <person name="Sherlock G."/>
            <person name="Sophianopoulou V."/>
            <person name="Squina F.M."/>
            <person name="Sun H."/>
            <person name="Susca A."/>
            <person name="Todd R.B."/>
            <person name="Tsang A."/>
            <person name="Unkles S.E."/>
            <person name="van de Wiele N."/>
            <person name="van Rossen-Uffink D."/>
            <person name="Oliveira J.V."/>
            <person name="Vesth T.C."/>
            <person name="Visser J."/>
            <person name="Yu J.-H."/>
            <person name="Zhou M."/>
            <person name="Andersen M.R."/>
            <person name="Archer D.B."/>
            <person name="Baker S.E."/>
            <person name="Benoit I."/>
            <person name="Brakhage A.A."/>
            <person name="Braus G.H."/>
            <person name="Fischer R."/>
            <person name="Frisvad J.C."/>
            <person name="Goldman G.H."/>
            <person name="Houbraken J."/>
            <person name="Oakley B."/>
            <person name="Pocsi I."/>
            <person name="Scazzocchio C."/>
            <person name="Seiboth B."/>
            <person name="vanKuyk P.A."/>
            <person name="Wortman J."/>
            <person name="Dyer P.S."/>
            <person name="Grigoriev I.V."/>
        </authorList>
    </citation>
    <scope>NUCLEOTIDE SEQUENCE [LARGE SCALE GENOMIC DNA]</scope>
    <source>
        <strain evidence="15">DTO 134E9</strain>
    </source>
</reference>
<feature type="compositionally biased region" description="Low complexity" evidence="10">
    <location>
        <begin position="22"/>
        <end position="33"/>
    </location>
</feature>
<dbReference type="SMART" id="SM00829">
    <property type="entry name" value="PKS_ER"/>
    <property type="match status" value="1"/>
</dbReference>
<dbReference type="InterPro" id="IPR057326">
    <property type="entry name" value="KR_dom"/>
</dbReference>
<keyword evidence="5" id="KW-0521">NADP</keyword>
<dbReference type="NCBIfam" id="TIGR01746">
    <property type="entry name" value="Thioester-redct"/>
    <property type="match status" value="1"/>
</dbReference>
<dbReference type="Gene3D" id="3.90.180.10">
    <property type="entry name" value="Medium-chain alcohol dehydrogenases, catalytic domain"/>
    <property type="match status" value="1"/>
</dbReference>
<feature type="domain" description="PKS/mFAS DH" evidence="13">
    <location>
        <begin position="931"/>
        <end position="1213"/>
    </location>
</feature>
<name>A0A1L9S2V7_ASPWE</name>
<dbReference type="InterPro" id="IPR029063">
    <property type="entry name" value="SAM-dependent_MTases_sf"/>
</dbReference>
<evidence type="ECO:0000256" key="2">
    <source>
        <dbReference type="ARBA" id="ARBA00022553"/>
    </source>
</evidence>
<dbReference type="InterPro" id="IPR020841">
    <property type="entry name" value="PKS_Beta-ketoAc_synthase_dom"/>
</dbReference>
<evidence type="ECO:0000256" key="9">
    <source>
        <dbReference type="PROSITE-ProRule" id="PRU01363"/>
    </source>
</evidence>
<dbReference type="SUPFAM" id="SSF52151">
    <property type="entry name" value="FabD/lysophospholipase-like"/>
    <property type="match status" value="1"/>
</dbReference>
<evidence type="ECO:0000256" key="10">
    <source>
        <dbReference type="SAM" id="MobiDB-lite"/>
    </source>
</evidence>
<evidence type="ECO:0000256" key="7">
    <source>
        <dbReference type="ARBA" id="ARBA00023315"/>
    </source>
</evidence>
<evidence type="ECO:0000313" key="14">
    <source>
        <dbReference type="EMBL" id="OJJ41501.1"/>
    </source>
</evidence>
<dbReference type="Gene3D" id="3.40.50.150">
    <property type="entry name" value="Vaccinia Virus protein VP39"/>
    <property type="match status" value="1"/>
</dbReference>
<dbReference type="GO" id="GO:0004312">
    <property type="term" value="F:fatty acid synthase activity"/>
    <property type="evidence" value="ECO:0007669"/>
    <property type="project" value="TreeGrafter"/>
</dbReference>
<dbReference type="RefSeq" id="XP_040695177.1">
    <property type="nucleotide sequence ID" value="XM_040827295.1"/>
</dbReference>
<dbReference type="Gene3D" id="3.40.50.720">
    <property type="entry name" value="NAD(P)-binding Rossmann-like Domain"/>
    <property type="match status" value="3"/>
</dbReference>
<dbReference type="VEuPathDB" id="FungiDB:ASPWEDRAFT_100309"/>
<dbReference type="PANTHER" id="PTHR43775:SF49">
    <property type="entry name" value="SYNTHASE, PUTATIVE (JCVI)-RELATED"/>
    <property type="match status" value="1"/>
</dbReference>
<organism evidence="14 15">
    <name type="scientific">Aspergillus wentii DTO 134E9</name>
    <dbReference type="NCBI Taxonomy" id="1073089"/>
    <lineage>
        <taxon>Eukaryota</taxon>
        <taxon>Fungi</taxon>
        <taxon>Dikarya</taxon>
        <taxon>Ascomycota</taxon>
        <taxon>Pezizomycotina</taxon>
        <taxon>Eurotiomycetes</taxon>
        <taxon>Eurotiomycetidae</taxon>
        <taxon>Eurotiales</taxon>
        <taxon>Aspergillaceae</taxon>
        <taxon>Aspergillus</taxon>
        <taxon>Aspergillus subgen. Cremei</taxon>
    </lineage>
</organism>
<evidence type="ECO:0000256" key="8">
    <source>
        <dbReference type="ARBA" id="ARBA00029443"/>
    </source>
</evidence>
<dbReference type="SUPFAM" id="SSF51735">
    <property type="entry name" value="NAD(P)-binding Rossmann-fold domains"/>
    <property type="match status" value="3"/>
</dbReference>
<dbReference type="Pfam" id="PF00109">
    <property type="entry name" value="ketoacyl-synt"/>
    <property type="match status" value="1"/>
</dbReference>
<dbReference type="Pfam" id="PF08242">
    <property type="entry name" value="Methyltransf_12"/>
    <property type="match status" value="1"/>
</dbReference>
<dbReference type="PROSITE" id="PS52019">
    <property type="entry name" value="PKS_MFAS_DH"/>
    <property type="match status" value="1"/>
</dbReference>
<dbReference type="GO" id="GO:0016491">
    <property type="term" value="F:oxidoreductase activity"/>
    <property type="evidence" value="ECO:0007669"/>
    <property type="project" value="InterPro"/>
</dbReference>
<dbReference type="PANTHER" id="PTHR43775">
    <property type="entry name" value="FATTY ACID SYNTHASE"/>
    <property type="match status" value="1"/>
</dbReference>
<dbReference type="InterPro" id="IPR032821">
    <property type="entry name" value="PKS_assoc"/>
</dbReference>
<dbReference type="Gene3D" id="3.30.70.3290">
    <property type="match status" value="1"/>
</dbReference>
<dbReference type="Gene3D" id="3.40.47.10">
    <property type="match status" value="1"/>
</dbReference>
<dbReference type="InterPro" id="IPR042104">
    <property type="entry name" value="PKS_dehydratase_sf"/>
</dbReference>
<sequence>MLSTLDQRLAGATREDIQSILNTGVNGSTSNTTPEQVTNDDSNRKSVPFPVAIVGMGMRLPGGVNCGEQFWDFLVSKKDGLCKVPESRYNVDAFYNEHNPGAVRTQNGYFLEQDIGCVDAPFFSMSKVEAAKLDPQQRLLLEVIWECMENGGQANWQGNDIGCYVGVFGEDWLDLMSKDLERHDRYHAMATGDFAIANRISYEFDLHGPSMTLRTGCSSSLVGLHEACQALYSGECSSALVAGTNLIITPTMTTAMSENMVLSPSGICRTFDAAADGYGRGEAVNAIFIKPLDAALRDGDPVRAVIRSTAVNCDGKTPSITTPGSKAQESLIRRAYQKACIDNVLETGFFECHGTGTIVGDTSETSVVANIFREKGIYMGAVKPNVGHSEGASGITSVIKAVLALEKRTIPPNVHFTKPNPNIPFNEAQLTVPVEATPWPSDRRERISVNSFGIGGTNAHLILDSAASFCPPTPQQNELPEGKPHLLVLSAKSAASLESNIEGLKGYLENKPALNDLSYTLATRREHLPHRAFTTVDADGSLSPFVTSRTSPSSIAFVFTGQGAQWPGMGRELILKVPEFKQDIESMDRVLQGLENPPSWTIEEELLKEESQSRVREPELAQPLCTAIQIALVNLLRTWGIVPESVVGHSSGEIAAAYASGAIPADFAMINSYFRGQATAALPAGLSGAMAAVGLGSEDVKRFLKEGVTVACVNSPQSVTISGDEQAVQEIVDQIKADDEDIFCRRLAVNVAYHSHHMAEPAQSYQTLLDPYMKHNQSMIPFYSTATGQTIRDPSHLSSSYWRQNLESPVLFDGGAQRIIDDNYLPTLFLEIGPHSTLSGPLRQIFSGKNQEGNSEPLYVPTLIRKEDQYQSLLATAGRLHGFGALPKLSAVIPDGKVLTDLPPYAWQHEERYWDEPRVAHDWRVRQASHHELLGARSPQSSDIEPSWRNLLQVEHVPWLMHHRINNDIVFPCAGYLAMAGEAIRQITGSSDYSVRNLFMRMALVIGESDNVEIVTSLRPAKLADNIDSAWYDFTISAQQGSSWRKHVIGQVRAGPDKKYDLHPAQQYSRTVDARKWYTALGKRGLEYGPEFQGLQEISASPTENRAAATMQDRQELQASSTYAIHPVCIDQSLQLLSVAATQGIARRMTQLCIPIAIDAVYIKSSQGPMSLDVLCQMISGNMSGNATLTSDSEVVLSIEKGFFFRVSDDLINGAGAPLLSTLDWKPNIDFVAPEDQLLPIPSGQYDGRRTALQTGLIIIETFHLIKSISPVSEHLQKYKDWIGAQYDKIVNESPELTPEMRSAKEYLDSPDRMVIARGLFDKSPDTHPLVFHANIVAERVLDSIQDILEGRSQPLEILMADENLSGIYEQIALLSDWDSFLSLLSHSNPSLRVLEIGAGTGGATSLALKPLLDCKAGRRFSKYTFTDISPGFIPEAKEKFKNYPGLEYSVLDISKDPTEQGFEPNSYDLVIAANVFHATPSLSQTLSHVRKLLVPNGRLLLQELCPGVPFIDFIMGILPGWWLGEADGRKDKPYVSPERWNDELINAGFTGTDIVRYDNDVPYNSNATMLSTAAAPRDPSKGNVAFLYHTGIKEWTRSLEKAFLDDGYTVEWFTLQQPPPSRSNIICLMDLAGPFLDDISGEDFKAFKGWLSTTDDSRMLWLTRPIQMHCDDPRFGLALGFFRTVRDETSHLYSTLEIDCFDMAAVASTKRVFEHIERQKQSPWLAPDSEFCLSDGMVHTGRYQWAPLDGSQLRGKDNSCSSKALDIKTYGIIDSLHWVDTTLPTLSEDEVEVDISYVGLNFRDMMIAHGLIGDCTELGFEGSGVVRKVGSAVSHLQVGDGVMVMGLGICSTRKVLPARVCRKIPEGISLEDAATVGCVYATVIHSLINLGNLQKEDTVLIHSACGGVGLAAIQICKVVGAEIFATVGNEEKRKYLIESMGIPEDHIFDSRSTSFLQGILNKTDSRGVDMVLNSLSGELLHASWKCVAPFGKMLELGKRDFLGHGKLDMDIFQENRAFFGIDLHHMFYHDPKSMRRIYAQFDESFKGKVMPIRPINVFDAADVKGAFRLMQSGKHMGKIVIKMPEDPALLSISSARMTTQFRPDASYLLVGGLGGLGRAITTWMVEKGARNFVFLSRSGGESPNAKSLVKDLTQQGCQVTVVVGSVAKFEDVQRAISASSQPLAGVLQLSMVLKDISFSKMAHEDWTEALAPKVQGSWNLHHALGEAKLDFFVLFSSVNGIMGNAGQANYAAANTFLDAFTKYRNGKGLAASVIDVGVMEDIGFVSESSPQTLERARRINLHTVTESELFLTLEVAIFAPRVNGPTQMSIGLGTTKPVTDLDAHGMWSKDARTGFWKNVLTLGENHTDSEGSRLREFMSSIERNPELLNDPETEKRITREIGLKIASQMSSPDDMTDEELAMIKIDSLMTIEIRSWFRRHVGIEVSLGDIANSETVGGLGKLTIKTLREKHTSGKGFDADLTAPPTEEDELKLFLEDMELGKSIHPIPTPALDWRSASEGRVFLTGATGFVGSYLLVMLGKLPSVKEIACLVRAEDVTSGMSRLKQSVGQHGVVMDFESKVTVLPGDLSDATFGLGQERFDQLAEWASVVFHFGSMVNYILPYSDHRRPNVLGLTHILNFANTKRLKPVHYCSSINVWGPSGLLAGMKIPENEQPPLDMAYIKQHVGHTQSKFVAETVAWNAISNGFPVSIYRAGVVTGHSATGIGNPKDLFARMMSNCIRMGFYADPPAQRVQSVPIDFVCSAILRVSESNDNLRQAFNVVQPDQDRTIMARECFQTISRLCDSPLRCIPAAEWLTKFSETQGHNEALVAPLLRERLDIGQLWWGDQGETIARYDTDNLKRALSAWPEIVNFKPFSECLETYYARWTSEQ</sequence>
<dbReference type="Pfam" id="PF00107">
    <property type="entry name" value="ADH_zinc_N"/>
    <property type="match status" value="1"/>
</dbReference>
<evidence type="ECO:0000259" key="13">
    <source>
        <dbReference type="PROSITE" id="PS52019"/>
    </source>
</evidence>
<dbReference type="SUPFAM" id="SSF50129">
    <property type="entry name" value="GroES-like"/>
    <property type="match status" value="1"/>
</dbReference>
<comment type="similarity">
    <text evidence="8">In the C-terminal section; belongs to the NRP synthetase family.</text>
</comment>
<dbReference type="InterPro" id="IPR020807">
    <property type="entry name" value="PKS_DH"/>
</dbReference>
<dbReference type="GO" id="GO:0044550">
    <property type="term" value="P:secondary metabolite biosynthetic process"/>
    <property type="evidence" value="ECO:0007669"/>
    <property type="project" value="UniProtKB-ARBA"/>
</dbReference>
<accession>A0A1L9S2V7</accession>
<keyword evidence="6" id="KW-0511">Multifunctional enzyme</keyword>
<dbReference type="CDD" id="cd05195">
    <property type="entry name" value="enoyl_red"/>
    <property type="match status" value="1"/>
</dbReference>
<dbReference type="InterPro" id="IPR010080">
    <property type="entry name" value="Thioester_reductase-like_dom"/>
</dbReference>
<dbReference type="InterPro" id="IPR014031">
    <property type="entry name" value="Ketoacyl_synth_C"/>
</dbReference>
<dbReference type="InterPro" id="IPR049551">
    <property type="entry name" value="PKS_DH_C"/>
</dbReference>
<dbReference type="Pfam" id="PF00550">
    <property type="entry name" value="PP-binding"/>
    <property type="match status" value="1"/>
</dbReference>
<dbReference type="InterPro" id="IPR013149">
    <property type="entry name" value="ADH-like_C"/>
</dbReference>
<dbReference type="Pfam" id="PF02801">
    <property type="entry name" value="Ketoacyl-synt_C"/>
    <property type="match status" value="1"/>
</dbReference>
<dbReference type="InterPro" id="IPR036736">
    <property type="entry name" value="ACP-like_sf"/>
</dbReference>
<dbReference type="InterPro" id="IPR009081">
    <property type="entry name" value="PP-bd_ACP"/>
</dbReference>
<feature type="active site" description="Proton donor; for dehydratase activity" evidence="9">
    <location>
        <position position="1131"/>
    </location>
</feature>
<dbReference type="SMART" id="SM00827">
    <property type="entry name" value="PKS_AT"/>
    <property type="match status" value="1"/>
</dbReference>
<dbReference type="InterPro" id="IPR020843">
    <property type="entry name" value="ER"/>
</dbReference>
<evidence type="ECO:0000259" key="11">
    <source>
        <dbReference type="PROSITE" id="PS50075"/>
    </source>
</evidence>
<dbReference type="GO" id="GO:1901336">
    <property type="term" value="P:lactone biosynthetic process"/>
    <property type="evidence" value="ECO:0007669"/>
    <property type="project" value="UniProtKB-ARBA"/>
</dbReference>
<dbReference type="InterPro" id="IPR001227">
    <property type="entry name" value="Ac_transferase_dom_sf"/>
</dbReference>
<dbReference type="InterPro" id="IPR049552">
    <property type="entry name" value="PKS_DH_N"/>
</dbReference>
<dbReference type="FunFam" id="3.40.50.720:FF:000209">
    <property type="entry name" value="Polyketide synthase Pks12"/>
    <property type="match status" value="1"/>
</dbReference>
<dbReference type="InterPro" id="IPR013154">
    <property type="entry name" value="ADH-like_N"/>
</dbReference>
<dbReference type="PROSITE" id="PS50075">
    <property type="entry name" value="CARRIER"/>
    <property type="match status" value="1"/>
</dbReference>